<dbReference type="EMBL" id="JBHSCX010000015">
    <property type="protein sequence ID" value="MFC4363058.1"/>
    <property type="molecule type" value="Genomic_DNA"/>
</dbReference>
<dbReference type="PIRSF" id="PIRSF018266">
    <property type="entry name" value="FecR"/>
    <property type="match status" value="1"/>
</dbReference>
<dbReference type="PANTHER" id="PTHR30273:SF2">
    <property type="entry name" value="PROTEIN FECR"/>
    <property type="match status" value="1"/>
</dbReference>
<accession>A0ABV8V5B6</accession>
<dbReference type="Pfam" id="PF04773">
    <property type="entry name" value="FecR"/>
    <property type="match status" value="1"/>
</dbReference>
<evidence type="ECO:0000313" key="4">
    <source>
        <dbReference type="Proteomes" id="UP001595840"/>
    </source>
</evidence>
<dbReference type="RefSeq" id="WP_290265202.1">
    <property type="nucleotide sequence ID" value="NZ_JAUFQG010000006.1"/>
</dbReference>
<dbReference type="Gene3D" id="3.55.50.30">
    <property type="match status" value="1"/>
</dbReference>
<dbReference type="Pfam" id="PF16220">
    <property type="entry name" value="DUF4880"/>
    <property type="match status" value="1"/>
</dbReference>
<proteinExistence type="predicted"/>
<evidence type="ECO:0000259" key="2">
    <source>
        <dbReference type="Pfam" id="PF16220"/>
    </source>
</evidence>
<organism evidence="3 4">
    <name type="scientific">Simiduia curdlanivorans</name>
    <dbReference type="NCBI Taxonomy" id="1492769"/>
    <lineage>
        <taxon>Bacteria</taxon>
        <taxon>Pseudomonadati</taxon>
        <taxon>Pseudomonadota</taxon>
        <taxon>Gammaproteobacteria</taxon>
        <taxon>Cellvibrionales</taxon>
        <taxon>Cellvibrionaceae</taxon>
        <taxon>Simiduia</taxon>
    </lineage>
</organism>
<dbReference type="PANTHER" id="PTHR30273">
    <property type="entry name" value="PERIPLASMIC SIGNAL SENSOR AND SIGMA FACTOR ACTIVATOR FECR-RELATED"/>
    <property type="match status" value="1"/>
</dbReference>
<reference evidence="4" key="1">
    <citation type="journal article" date="2019" name="Int. J. Syst. Evol. Microbiol.">
        <title>The Global Catalogue of Microorganisms (GCM) 10K type strain sequencing project: providing services to taxonomists for standard genome sequencing and annotation.</title>
        <authorList>
            <consortium name="The Broad Institute Genomics Platform"/>
            <consortium name="The Broad Institute Genome Sequencing Center for Infectious Disease"/>
            <person name="Wu L."/>
            <person name="Ma J."/>
        </authorList>
    </citation>
    <scope>NUCLEOTIDE SEQUENCE [LARGE SCALE GENOMIC DNA]</scope>
    <source>
        <strain evidence="4">CECT 8570</strain>
    </source>
</reference>
<protein>
    <submittedName>
        <fullName evidence="3">FecR family protein</fullName>
    </submittedName>
</protein>
<dbReference type="Gene3D" id="2.60.120.1440">
    <property type="match status" value="1"/>
</dbReference>
<dbReference type="InterPro" id="IPR012373">
    <property type="entry name" value="Ferrdict_sens_TM"/>
</dbReference>
<evidence type="ECO:0000259" key="1">
    <source>
        <dbReference type="Pfam" id="PF04773"/>
    </source>
</evidence>
<comment type="caution">
    <text evidence="3">The sequence shown here is derived from an EMBL/GenBank/DDBJ whole genome shotgun (WGS) entry which is preliminary data.</text>
</comment>
<name>A0ABV8V5B6_9GAMM</name>
<feature type="domain" description="FecR N-terminal" evidence="2">
    <location>
        <begin position="12"/>
        <end position="50"/>
    </location>
</feature>
<dbReference type="InterPro" id="IPR006860">
    <property type="entry name" value="FecR"/>
</dbReference>
<dbReference type="Proteomes" id="UP001595840">
    <property type="component" value="Unassembled WGS sequence"/>
</dbReference>
<keyword evidence="4" id="KW-1185">Reference proteome</keyword>
<feature type="domain" description="FecR protein" evidence="1">
    <location>
        <begin position="115"/>
        <end position="207"/>
    </location>
</feature>
<gene>
    <name evidence="3" type="ORF">ACFOX3_12145</name>
</gene>
<dbReference type="InterPro" id="IPR032623">
    <property type="entry name" value="FecR_N"/>
</dbReference>
<sequence length="334" mass="36393">MQSARSEHMNHQAREWFVTLQSGSVSAAQRQAFERWYAVAEHAQAFREYELVWQSLGAMQGGAELAALRQSVAPKPWAANWFGWPQFGFSAAVAAALLVGLVFILNSQPAIDVQEYSTAVAGQKTVVLADGSAITLGAKTHVKVWQSAKERHVDLVQGLAFFDVAKDRARPFNVAAAGVHIKVVGTQFDVSNQGPVVRVAVREGQVNVEQIKRVQQSVTASAARFELKPGQAVERVGNGELQAIAPGSAQAAGDWRNGQLLYRNARLADVVADANRYFEGEIVLGSLALQSTRVTLALRTDQVDVFPELLSRTLPVEIHRDTDNRTVILSAQDK</sequence>
<evidence type="ECO:0000313" key="3">
    <source>
        <dbReference type="EMBL" id="MFC4363058.1"/>
    </source>
</evidence>